<feature type="chain" id="PRO_5043847745" evidence="1">
    <location>
        <begin position="19"/>
        <end position="334"/>
    </location>
</feature>
<dbReference type="AlphaFoldDB" id="A0AAX4HKZ1"/>
<dbReference type="PANTHER" id="PTHR15032:SF36">
    <property type="entry name" value="METALLO-BETA-LACTAMASE DOMAIN-CONTAINING PROTEIN"/>
    <property type="match status" value="1"/>
</dbReference>
<protein>
    <submittedName>
        <fullName evidence="3">MBL fold metallo-hydrolase</fullName>
    </submittedName>
</protein>
<keyword evidence="4" id="KW-1185">Reference proteome</keyword>
<dbReference type="GO" id="GO:0005737">
    <property type="term" value="C:cytoplasm"/>
    <property type="evidence" value="ECO:0007669"/>
    <property type="project" value="TreeGrafter"/>
</dbReference>
<sequence>MKSLVCLLLMMASFESISETYKTSDHYNGKTFLNPGQNDLKSFWQVLKWKMTNARVDWPETVPNKNFPMRPLGLDEKVSATWINHSTFLLQFPGLNVLTDPVYSDRTSPFSWAGPKRVREPGIPFDVLPKIDVVLISHNHYDHLDLETIQRLDAKFHPLFLVSLGDEKLLKKAGVQNVKAMDWWEEVRVRDLRFIFAPSQHWSARSLWDKNESLWGSFMIDSGATKVYFAGDSGYGPHFLDIKSRLGAPDLALLPIGAYKPQWFMRFHHMNPEDAVKAHLDLGANRSIAMHYGTFQLSDEGIDEPERDLKIAREQFQVSEDKFTILEQGQGLSY</sequence>
<dbReference type="Pfam" id="PF12706">
    <property type="entry name" value="Lactamase_B_2"/>
    <property type="match status" value="1"/>
</dbReference>
<name>A0AAX4HKZ1_9BACT</name>
<keyword evidence="1" id="KW-0732">Signal</keyword>
<dbReference type="EMBL" id="CP139487">
    <property type="protein sequence ID" value="WPU63919.1"/>
    <property type="molecule type" value="Genomic_DNA"/>
</dbReference>
<evidence type="ECO:0000313" key="3">
    <source>
        <dbReference type="EMBL" id="WPU63919.1"/>
    </source>
</evidence>
<feature type="domain" description="Metallo-beta-lactamase" evidence="2">
    <location>
        <begin position="96"/>
        <end position="292"/>
    </location>
</feature>
<dbReference type="Proteomes" id="UP001324634">
    <property type="component" value="Chromosome"/>
</dbReference>
<evidence type="ECO:0000313" key="4">
    <source>
        <dbReference type="Proteomes" id="UP001324634"/>
    </source>
</evidence>
<gene>
    <name evidence="3" type="ORF">SOO65_14585</name>
</gene>
<dbReference type="RefSeq" id="WP_321391567.1">
    <property type="nucleotide sequence ID" value="NZ_CP139487.1"/>
</dbReference>
<dbReference type="PANTHER" id="PTHR15032">
    <property type="entry name" value="N-ACYL-PHOSPHATIDYLETHANOLAMINE-HYDROLYZING PHOSPHOLIPASE D"/>
    <property type="match status" value="1"/>
</dbReference>
<organism evidence="3 4">
    <name type="scientific">Peredibacter starrii</name>
    <dbReference type="NCBI Taxonomy" id="28202"/>
    <lineage>
        <taxon>Bacteria</taxon>
        <taxon>Pseudomonadati</taxon>
        <taxon>Bdellovibrionota</taxon>
        <taxon>Bacteriovoracia</taxon>
        <taxon>Bacteriovoracales</taxon>
        <taxon>Bacteriovoracaceae</taxon>
        <taxon>Peredibacter</taxon>
    </lineage>
</organism>
<evidence type="ECO:0000256" key="1">
    <source>
        <dbReference type="SAM" id="SignalP"/>
    </source>
</evidence>
<accession>A0AAX4HKZ1</accession>
<dbReference type="KEGG" id="psti:SOO65_14585"/>
<dbReference type="Gene3D" id="3.60.15.10">
    <property type="entry name" value="Ribonuclease Z/Hydroxyacylglutathione hydrolase-like"/>
    <property type="match status" value="1"/>
</dbReference>
<dbReference type="SUPFAM" id="SSF56281">
    <property type="entry name" value="Metallo-hydrolase/oxidoreductase"/>
    <property type="match status" value="1"/>
</dbReference>
<dbReference type="InterPro" id="IPR001279">
    <property type="entry name" value="Metallo-B-lactamas"/>
</dbReference>
<evidence type="ECO:0000259" key="2">
    <source>
        <dbReference type="Pfam" id="PF12706"/>
    </source>
</evidence>
<proteinExistence type="predicted"/>
<feature type="signal peptide" evidence="1">
    <location>
        <begin position="1"/>
        <end position="18"/>
    </location>
</feature>
<dbReference type="InterPro" id="IPR036866">
    <property type="entry name" value="RibonucZ/Hydroxyglut_hydro"/>
</dbReference>
<reference evidence="3 4" key="1">
    <citation type="submission" date="2023-11" db="EMBL/GenBank/DDBJ databases">
        <title>Peredibacter starrii A3.12.</title>
        <authorList>
            <person name="Mitchell R.J."/>
        </authorList>
    </citation>
    <scope>NUCLEOTIDE SEQUENCE [LARGE SCALE GENOMIC DNA]</scope>
    <source>
        <strain evidence="3 4">A3.12</strain>
    </source>
</reference>